<dbReference type="EMBL" id="BK016109">
    <property type="protein sequence ID" value="DAF95682.1"/>
    <property type="molecule type" value="Genomic_DNA"/>
</dbReference>
<name>A0A8S5UMP2_9CAUD</name>
<sequence length="32" mass="3792">MNYLAMILGAVIMYGIMEFFKKHKIVKKDDNE</sequence>
<accession>A0A8S5UMP2</accession>
<evidence type="ECO:0000313" key="1">
    <source>
        <dbReference type="EMBL" id="DAF95682.1"/>
    </source>
</evidence>
<proteinExistence type="predicted"/>
<reference evidence="1" key="1">
    <citation type="journal article" date="2021" name="Proc. Natl. Acad. Sci. U.S.A.">
        <title>A Catalog of Tens of Thousands of Viruses from Human Metagenomes Reveals Hidden Associations with Chronic Diseases.</title>
        <authorList>
            <person name="Tisza M.J."/>
            <person name="Buck C.B."/>
        </authorList>
    </citation>
    <scope>NUCLEOTIDE SEQUENCE</scope>
    <source>
        <strain evidence="1">CtCo31</strain>
    </source>
</reference>
<organism evidence="1">
    <name type="scientific">Myoviridae sp. ctCo31</name>
    <dbReference type="NCBI Taxonomy" id="2825053"/>
    <lineage>
        <taxon>Viruses</taxon>
        <taxon>Duplodnaviria</taxon>
        <taxon>Heunggongvirae</taxon>
        <taxon>Uroviricota</taxon>
        <taxon>Caudoviricetes</taxon>
    </lineage>
</organism>
<protein>
    <submittedName>
        <fullName evidence="1">Uncharacterized protein</fullName>
    </submittedName>
</protein>